<dbReference type="PATRIC" id="fig|1380772.3.peg.462"/>
<dbReference type="Gene3D" id="3.40.50.300">
    <property type="entry name" value="P-loop containing nucleotide triphosphate hydrolases"/>
    <property type="match status" value="1"/>
</dbReference>
<gene>
    <name evidence="1" type="ORF">N568_0102365</name>
</gene>
<reference evidence="1 2" key="1">
    <citation type="submission" date="2013-07" db="EMBL/GenBank/DDBJ databases">
        <title>Isolation of Lactococcus garvieae strain TRF1 from the fecal material of a timber rattlesnake.</title>
        <authorList>
            <person name="McLaughlin R.W."/>
            <person name="Cochran P.A."/>
            <person name="Dowd S.E."/>
        </authorList>
    </citation>
    <scope>NUCLEOTIDE SEQUENCE [LARGE SCALE GENOMIC DNA]</scope>
    <source>
        <strain evidence="1 2">TRF1</strain>
    </source>
</reference>
<organism evidence="1 2">
    <name type="scientific">Lactococcus garvieae TRF1</name>
    <dbReference type="NCBI Taxonomy" id="1380772"/>
    <lineage>
        <taxon>Bacteria</taxon>
        <taxon>Bacillati</taxon>
        <taxon>Bacillota</taxon>
        <taxon>Bacilli</taxon>
        <taxon>Lactobacillales</taxon>
        <taxon>Streptococcaceae</taxon>
        <taxon>Lactococcus</taxon>
    </lineage>
</organism>
<evidence type="ECO:0000313" key="1">
    <source>
        <dbReference type="EMBL" id="ETD05413.1"/>
    </source>
</evidence>
<protein>
    <submittedName>
        <fullName evidence="1">Uncharacterized protein</fullName>
    </submittedName>
</protein>
<dbReference type="InterPro" id="IPR027417">
    <property type="entry name" value="P-loop_NTPase"/>
</dbReference>
<accession>V8ARG1</accession>
<evidence type="ECO:0000313" key="2">
    <source>
        <dbReference type="Proteomes" id="UP000018692"/>
    </source>
</evidence>
<dbReference type="EMBL" id="AVFE01000005">
    <property type="protein sequence ID" value="ETD05413.1"/>
    <property type="molecule type" value="Genomic_DNA"/>
</dbReference>
<proteinExistence type="predicted"/>
<comment type="caution">
    <text evidence="1">The sequence shown here is derived from an EMBL/GenBank/DDBJ whole genome shotgun (WGS) entry which is preliminary data.</text>
</comment>
<sequence>MKNVNFINKNLEKTIALPWEELENIDAPLLPKFLSKVKIIPKDAEGKYPGDVNLYLNNGLESVGIKYEGTKVPRFIALILDYLYGGVTLKNGQVYFTRDLQYHTLSEYKMTQMYKMSKGREFSPQEVLEIIQFIDSKLHIEPVKTLKEFTIAGTDFQIDLENKTVIPEAPQETASYFKVFECSYEDVKNLVSLYQNFLQSVIYDADSLHNARLQPLYTMMVAMRLESKSKFFVSKSGVRTGKGLRHKVLSSIFETKHVSLDALSGMTSDLGWASFDGGEMLLVTEAGAITQNMERHLKVLATESTHTARTIGKDYADINLTGVLTIDSNENILLSEDMKSRLVNIAFKDRPNGESDGQREAFFQQYWENFTQPSTTSSGRDALPISGLAALLDSFDYWAKNDYQFDFKHVEMNNLQNSTQLDDVQLLVLGEIYKTEEDYVTKTGNDILQNLLRETYSGKGSSQKRKAALDLIGMVEGSIFKGKTLRVIKKTNNERFNKAMVLYKQWLTEQ</sequence>
<dbReference type="AlphaFoldDB" id="V8ARG1"/>
<name>V8ARG1_9LACT</name>
<dbReference type="Proteomes" id="UP000018692">
    <property type="component" value="Unassembled WGS sequence"/>
</dbReference>